<protein>
    <recommendedName>
        <fullName evidence="9">Tubulin-specific chaperone D</fullName>
    </recommendedName>
</protein>
<dbReference type="GO" id="GO:0015031">
    <property type="term" value="P:protein transport"/>
    <property type="evidence" value="ECO:0007669"/>
    <property type="project" value="UniProtKB-KW"/>
</dbReference>
<feature type="region of interest" description="Disordered" evidence="6">
    <location>
        <begin position="241"/>
        <end position="272"/>
    </location>
</feature>
<evidence type="ECO:0000256" key="4">
    <source>
        <dbReference type="ARBA" id="ARBA00022737"/>
    </source>
</evidence>
<feature type="region of interest" description="Disordered" evidence="6">
    <location>
        <begin position="694"/>
        <end position="714"/>
    </location>
</feature>
<sequence length="1110" mass="117868">MPDDDGGGGRGWTSSVLSELGRGCVAMDVAYLRLLSDVAERSPIALWSVGDVGSLSYLFRGLSSSSLSLDQLEAYVGALCRVGIAYETAVAWSRAGAGARGGTEAARSLLLLAEACGAPPDGRVVDVDPSSPISCLGGTFLPLALESIIGHFISSPSHRRRRNLDSLSRIARHLSTCAERCPSLLAGDDAALSASTRACMAMARRLVPNDDDSDDDVSSLRLSALDVLSTMCAVPWIRRSMTKSGSSPSPRCVGEEGRRTTTGEGGGGGEGSPLLRFLVRGYDDDACKRGEEEDRGEGGRGVLYLCAELAVSGVDDDEMAWSDGHAAATNDGADGHWEDDRVALHAESLLESFVENLGGSSTLPSIFGIVDRLLSGPTTSSSSWRNRRAALSLLERCLVAAPVTFAPHVPAAVDAALRSIGDTSPRVQYQALQLLGSLCCADSSGAAPAAGRVRLAVRERYCATILEAVSHCVKSRCTKVASHACGAIVSYCRGGNGSEDCMVPIDKGLIAPYVGSLLDALRSGPLSVDVSDPNSVNGGRLAVLVRAIGAVACLADAVGEDFLPHYAIMGGLKACSLFGLYLSDGVIKFVANLKNTHEMAILRGSAIEAATIVGQAVSGPDGENVSTYVADASEIVTIAATLLDGGDADIIPMDQLLAACARIAAVMGSKYVPFIPSILPHILSRATEKLEVSITDDDDGKNADDRGEDGTESYTISIPGVGAKRVKINTMQLEEKAQSARALYEHARALGKEFGPFVDASVDAFLPLVRCEYSGDVRSTSAQALCQIFKSACLSAVDGNASRVGQAQTLLPVLARDLVEQLSKENDYEDEIENRYAIADALSEIMWDAHEHRTTDGERVAQIAFADARDIVRSLMTLIQSCLVRRSTLISEMVNSSFDYDEIARCEDKAMSESEYLTHLVDSVGYQLKSLGPSFGLIFEESVAGTLTQILSPSCPISNDVRAKIAAICLLDDCVEHCGSSMANKYGPMLLEGIKDALEDERNSHDDYVELKRVAVYGLSQIAQHAPKSLPQAMGQDFLTKVYNIAKEVETVPKDDIEHIALVENAVSSIAALVLLRGSPLFDSLSDKSRLIKLFLCGLPLEEDFDEAKV</sequence>
<organism evidence="7 8">
    <name type="scientific">Stephanodiscus triporus</name>
    <dbReference type="NCBI Taxonomy" id="2934178"/>
    <lineage>
        <taxon>Eukaryota</taxon>
        <taxon>Sar</taxon>
        <taxon>Stramenopiles</taxon>
        <taxon>Ochrophyta</taxon>
        <taxon>Bacillariophyta</taxon>
        <taxon>Coscinodiscophyceae</taxon>
        <taxon>Thalassiosirophycidae</taxon>
        <taxon>Stephanodiscales</taxon>
        <taxon>Stephanodiscaceae</taxon>
        <taxon>Stephanodiscus</taxon>
    </lineage>
</organism>
<evidence type="ECO:0000256" key="2">
    <source>
        <dbReference type="ARBA" id="ARBA00022448"/>
    </source>
</evidence>
<name>A0ABD3MXV5_9STRA</name>
<dbReference type="Proteomes" id="UP001530315">
    <property type="component" value="Unassembled WGS sequence"/>
</dbReference>
<evidence type="ECO:0000313" key="8">
    <source>
        <dbReference type="Proteomes" id="UP001530315"/>
    </source>
</evidence>
<feature type="compositionally biased region" description="Basic and acidic residues" evidence="6">
    <location>
        <begin position="700"/>
        <end position="709"/>
    </location>
</feature>
<evidence type="ECO:0008006" key="9">
    <source>
        <dbReference type="Google" id="ProtNLM"/>
    </source>
</evidence>
<evidence type="ECO:0000313" key="7">
    <source>
        <dbReference type="EMBL" id="KAL3767077.1"/>
    </source>
</evidence>
<dbReference type="InterPro" id="IPR040122">
    <property type="entry name" value="Importin_beta"/>
</dbReference>
<dbReference type="SUPFAM" id="SSF48371">
    <property type="entry name" value="ARM repeat"/>
    <property type="match status" value="2"/>
</dbReference>
<reference evidence="7 8" key="1">
    <citation type="submission" date="2024-10" db="EMBL/GenBank/DDBJ databases">
        <title>Updated reference genomes for cyclostephanoid diatoms.</title>
        <authorList>
            <person name="Roberts W.R."/>
            <person name="Alverson A.J."/>
        </authorList>
    </citation>
    <scope>NUCLEOTIDE SEQUENCE [LARGE SCALE GENOMIC DNA]</scope>
    <source>
        <strain evidence="7 8">AJA276-08</strain>
    </source>
</reference>
<dbReference type="GO" id="GO:0005737">
    <property type="term" value="C:cytoplasm"/>
    <property type="evidence" value="ECO:0007669"/>
    <property type="project" value="UniProtKB-SubCell"/>
</dbReference>
<dbReference type="InterPro" id="IPR016024">
    <property type="entry name" value="ARM-type_fold"/>
</dbReference>
<comment type="subcellular location">
    <subcellularLocation>
        <location evidence="1">Cytoplasm</location>
    </subcellularLocation>
</comment>
<dbReference type="AlphaFoldDB" id="A0ABD3MXV5"/>
<dbReference type="InterPro" id="IPR011989">
    <property type="entry name" value="ARM-like"/>
</dbReference>
<keyword evidence="4" id="KW-0677">Repeat</keyword>
<evidence type="ECO:0000256" key="5">
    <source>
        <dbReference type="ARBA" id="ARBA00022927"/>
    </source>
</evidence>
<keyword evidence="5" id="KW-0653">Protein transport</keyword>
<evidence type="ECO:0000256" key="1">
    <source>
        <dbReference type="ARBA" id="ARBA00004496"/>
    </source>
</evidence>
<dbReference type="EMBL" id="JALLAZ020001714">
    <property type="protein sequence ID" value="KAL3767077.1"/>
    <property type="molecule type" value="Genomic_DNA"/>
</dbReference>
<accession>A0ABD3MXV5</accession>
<dbReference type="Gene3D" id="1.25.10.10">
    <property type="entry name" value="Leucine-rich Repeat Variant"/>
    <property type="match status" value="1"/>
</dbReference>
<evidence type="ECO:0000256" key="3">
    <source>
        <dbReference type="ARBA" id="ARBA00022490"/>
    </source>
</evidence>
<keyword evidence="8" id="KW-1185">Reference proteome</keyword>
<dbReference type="PANTHER" id="PTHR10527">
    <property type="entry name" value="IMPORTIN BETA"/>
    <property type="match status" value="1"/>
</dbReference>
<proteinExistence type="predicted"/>
<comment type="caution">
    <text evidence="7">The sequence shown here is derived from an EMBL/GenBank/DDBJ whole genome shotgun (WGS) entry which is preliminary data.</text>
</comment>
<keyword evidence="3" id="KW-0963">Cytoplasm</keyword>
<evidence type="ECO:0000256" key="6">
    <source>
        <dbReference type="SAM" id="MobiDB-lite"/>
    </source>
</evidence>
<keyword evidence="2" id="KW-0813">Transport</keyword>
<gene>
    <name evidence="7" type="ORF">ACHAW5_005637</name>
</gene>